<sequence>MHIARTARKAATALAAAGVIAVVATSPAGAAADGAQDETRCATIAQVDRNLRICVKTGPGIPTHVWVDNKSGVTYFGVQLRVVQHNGPIVRVGSPFTLHAHSIGGMEQLGLPNGCYFGQVTLGGTPWYGTAEPACV</sequence>
<evidence type="ECO:0000313" key="3">
    <source>
        <dbReference type="EMBL" id="ANB10745.1"/>
    </source>
</evidence>
<name>Q0JWE1_STRAM</name>
<evidence type="ECO:0008006" key="6">
    <source>
        <dbReference type="Google" id="ProtNLM"/>
    </source>
</evidence>
<dbReference type="EMBL" id="CP012949">
    <property type="protein sequence ID" value="ANB10745.1"/>
    <property type="molecule type" value="Genomic_DNA"/>
</dbReference>
<keyword evidence="5" id="KW-1185">Reference proteome</keyword>
<evidence type="ECO:0000313" key="2">
    <source>
        <dbReference type="EMBL" id="ANB04095.1"/>
    </source>
</evidence>
<reference evidence="5" key="2">
    <citation type="submission" date="2015-10" db="EMBL/GenBank/DDBJ databases">
        <title>Complete genome sequence of Streptomyces ambofaciens DSM 40697.</title>
        <authorList>
            <person name="Thibessard A."/>
            <person name="Leblond P."/>
        </authorList>
    </citation>
    <scope>NUCLEOTIDE SEQUENCE [LARGE SCALE GENOMIC DNA]</scope>
    <source>
        <strain evidence="5">DSM 40697</strain>
    </source>
</reference>
<keyword evidence="1" id="KW-0732">Signal</keyword>
<accession>Q0JWE1</accession>
<feature type="signal peptide" evidence="1">
    <location>
        <begin position="1"/>
        <end position="30"/>
    </location>
</feature>
<dbReference type="AlphaFoldDB" id="Q0JWE1"/>
<evidence type="ECO:0000313" key="4">
    <source>
        <dbReference type="EMBL" id="CAK51225.1"/>
    </source>
</evidence>
<reference evidence="4" key="1">
    <citation type="journal article" date="2006" name="J. Bacteriol.">
        <title>Intraspecific variability of the terminal inverted repeats of the linear chromosome of Streptomyces ambofaciens.</title>
        <authorList>
            <person name="Choulet F."/>
            <person name="Gallois A."/>
            <person name="Aigle B."/>
            <person name="Mangenot S."/>
            <person name="Gerbaud C."/>
            <person name="Truong C."/>
            <person name="Francou F.X."/>
            <person name="Borges F."/>
            <person name="Fourrier C."/>
            <person name="Guerineau M."/>
            <person name="Decaris B."/>
            <person name="Barbe V."/>
            <person name="Pernodet J.L."/>
            <person name="Leblond P."/>
        </authorList>
    </citation>
    <scope>NUCLEOTIDE SEQUENCE</scope>
    <source>
        <strain evidence="4">DSM40697</strain>
    </source>
</reference>
<dbReference type="PATRIC" id="fig|1889.10.peg.153"/>
<dbReference type="EMBL" id="CP012949">
    <property type="protein sequence ID" value="ANB04095.1"/>
    <property type="molecule type" value="Genomic_DNA"/>
</dbReference>
<dbReference type="Proteomes" id="UP000076720">
    <property type="component" value="Chromosome"/>
</dbReference>
<evidence type="ECO:0000256" key="1">
    <source>
        <dbReference type="SAM" id="SignalP"/>
    </source>
</evidence>
<reference evidence="2 5" key="3">
    <citation type="journal article" date="2016" name="Genome Announc.">
        <title>Complete Genome Sequence of Streptomyces ambofaciens DSM 40697, a Paradigm for Genome Plasticity Studies.</title>
        <authorList>
            <person name="Thibessard A."/>
            <person name="Leblond P."/>
        </authorList>
    </citation>
    <scope>NUCLEOTIDE SEQUENCE [LARGE SCALE GENOMIC DNA]</scope>
    <source>
        <strain evidence="2 5">DSM 40697</strain>
    </source>
</reference>
<organism evidence="4">
    <name type="scientific">Streptomyces ambofaciens</name>
    <dbReference type="NCBI Taxonomy" id="1889"/>
    <lineage>
        <taxon>Bacteria</taxon>
        <taxon>Bacillati</taxon>
        <taxon>Actinomycetota</taxon>
        <taxon>Actinomycetes</taxon>
        <taxon>Kitasatosporales</taxon>
        <taxon>Streptomycetaceae</taxon>
        <taxon>Streptomyces</taxon>
    </lineage>
</organism>
<proteinExistence type="predicted"/>
<evidence type="ECO:0000313" key="5">
    <source>
        <dbReference type="Proteomes" id="UP000076720"/>
    </source>
</evidence>
<protein>
    <recommendedName>
        <fullName evidence="6">Secreted protein</fullName>
    </recommendedName>
</protein>
<dbReference type="EMBL" id="AM279695">
    <property type="protein sequence ID" value="CAK51225.1"/>
    <property type="molecule type" value="Genomic_DNA"/>
</dbReference>
<feature type="chain" id="PRO_5007698725" description="Secreted protein" evidence="1">
    <location>
        <begin position="31"/>
        <end position="136"/>
    </location>
</feature>
<gene>
    <name evidence="4" type="ORF">DSMT0144</name>
    <name evidence="2" type="ORF">SAM40697_0132</name>
    <name evidence="3" type="ORF">SAM40697_6793</name>
</gene>
<dbReference type="EMBL" id="AM279694">
    <property type="protein sequence ID" value="CAK50987.1"/>
    <property type="molecule type" value="Genomic_DNA"/>
</dbReference>